<dbReference type="InterPro" id="IPR002110">
    <property type="entry name" value="Ankyrin_rpt"/>
</dbReference>
<proteinExistence type="predicted"/>
<dbReference type="PROSITE" id="PS50297">
    <property type="entry name" value="ANK_REP_REGION"/>
    <property type="match status" value="1"/>
</dbReference>
<dbReference type="PROSITE" id="PS50088">
    <property type="entry name" value="ANK_REPEAT"/>
    <property type="match status" value="1"/>
</dbReference>
<evidence type="ECO:0000256" key="1">
    <source>
        <dbReference type="PROSITE-ProRule" id="PRU00023"/>
    </source>
</evidence>
<dbReference type="EMBL" id="CAJPEX010000957">
    <property type="protein sequence ID" value="CAG0917767.1"/>
    <property type="molecule type" value="Genomic_DNA"/>
</dbReference>
<feature type="compositionally biased region" description="Acidic residues" evidence="2">
    <location>
        <begin position="259"/>
        <end position="268"/>
    </location>
</feature>
<feature type="region of interest" description="Disordered" evidence="2">
    <location>
        <begin position="259"/>
        <end position="344"/>
    </location>
</feature>
<dbReference type="SUPFAM" id="SSF48403">
    <property type="entry name" value="Ankyrin repeat"/>
    <property type="match status" value="2"/>
</dbReference>
<dbReference type="CDD" id="cd22966">
    <property type="entry name" value="DD_DYDC-like"/>
    <property type="match status" value="1"/>
</dbReference>
<gene>
    <name evidence="3" type="ORF">NMOB1V02_LOCUS5345</name>
</gene>
<dbReference type="PANTHER" id="PTHR24172">
    <property type="entry name" value="ANK_REP_REGION DOMAIN-CONTAINING PROTEIN"/>
    <property type="match status" value="1"/>
</dbReference>
<organism evidence="3">
    <name type="scientific">Notodromas monacha</name>
    <dbReference type="NCBI Taxonomy" id="399045"/>
    <lineage>
        <taxon>Eukaryota</taxon>
        <taxon>Metazoa</taxon>
        <taxon>Ecdysozoa</taxon>
        <taxon>Arthropoda</taxon>
        <taxon>Crustacea</taxon>
        <taxon>Oligostraca</taxon>
        <taxon>Ostracoda</taxon>
        <taxon>Podocopa</taxon>
        <taxon>Podocopida</taxon>
        <taxon>Cypridocopina</taxon>
        <taxon>Cypridoidea</taxon>
        <taxon>Cyprididae</taxon>
        <taxon>Notodromas</taxon>
    </lineage>
</organism>
<name>A0A7R9GCS4_9CRUS</name>
<dbReference type="OrthoDB" id="6377438at2759"/>
<dbReference type="Gene3D" id="1.20.890.10">
    <property type="entry name" value="cAMP-dependent protein kinase regulatory subunit, dimerization-anchoring domain"/>
    <property type="match status" value="1"/>
</dbReference>
<feature type="repeat" description="ANK" evidence="1">
    <location>
        <begin position="480"/>
        <end position="503"/>
    </location>
</feature>
<dbReference type="Proteomes" id="UP000678499">
    <property type="component" value="Unassembled WGS sequence"/>
</dbReference>
<feature type="compositionally biased region" description="Basic and acidic residues" evidence="2">
    <location>
        <begin position="314"/>
        <end position="326"/>
    </location>
</feature>
<dbReference type="InterPro" id="IPR007858">
    <property type="entry name" value="Dpy-30_motif"/>
</dbReference>
<dbReference type="PANTHER" id="PTHR24172:SF4">
    <property type="entry name" value="ANK_REP_REGION DOMAIN-CONTAINING PROTEIN"/>
    <property type="match status" value="1"/>
</dbReference>
<feature type="region of interest" description="Disordered" evidence="2">
    <location>
        <begin position="129"/>
        <end position="152"/>
    </location>
</feature>
<dbReference type="InterPro" id="IPR036770">
    <property type="entry name" value="Ankyrin_rpt-contain_sf"/>
</dbReference>
<evidence type="ECO:0000313" key="3">
    <source>
        <dbReference type="EMBL" id="CAD7277615.1"/>
    </source>
</evidence>
<reference evidence="3" key="1">
    <citation type="submission" date="2020-11" db="EMBL/GenBank/DDBJ databases">
        <authorList>
            <person name="Tran Van P."/>
        </authorList>
    </citation>
    <scope>NUCLEOTIDE SEQUENCE</scope>
</reference>
<feature type="region of interest" description="Disordered" evidence="2">
    <location>
        <begin position="98"/>
        <end position="117"/>
    </location>
</feature>
<sequence>MEGQIETFVAGISCQCYHRAGIPCPGLSCPGDPLNLKVQKFFVFQPSQYKNSPYDTALHYAAVHCGAQQQSPHPGGDGGGGSNHQDAVYRLLVRAGADPNARDQEGKTPGYYKRNPGELTEDELLADLSNKDPEANGPENIQEEPEDDQDSAVAVGEVDGGASREENPAEMMTEIPETEGQMESIQRFPGVWTDEGQYLVKVLGDPLVRGLTEISKRKPNDPVAFLASFLHGYAGISTENNNHPNTLVISVEARYSLPQEEEEGELNDEGVPQVGPNEEEPEDTLSATSFQLPENFPNPPTPSESSTSAAPMRQAKESSTARDERGQTVLHHASSRPHGANPRQGFKKIIDESNASLAARDERYQTCRDVARAAGVRENVAAIDDYVVNLAAEGKRSEIYHLLMEGYDHIIDVKNLDGLTAYEAANKKGQDKTVELLSGIEPFSDLRNILHSAIRNGDLRRVKETLTDGASQLAIAKSNYGRTALHIATLTEYMDIVEFLVQNFPETVSLQDNMGRTAMHYAMGLDKVDQLAKILVKGGARKPQDYRGRVPSYYFLNKDEIQMLKEEEESLKN</sequence>
<dbReference type="Gene3D" id="1.25.40.20">
    <property type="entry name" value="Ankyrin repeat-containing domain"/>
    <property type="match status" value="3"/>
</dbReference>
<dbReference type="InterPro" id="IPR049630">
    <property type="entry name" value="DYDC-like_DD"/>
</dbReference>
<dbReference type="Pfam" id="PF12796">
    <property type="entry name" value="Ank_2"/>
    <property type="match status" value="1"/>
</dbReference>
<keyword evidence="1" id="KW-0040">ANK repeat</keyword>
<dbReference type="Pfam" id="PF05186">
    <property type="entry name" value="Dpy-30"/>
    <property type="match status" value="1"/>
</dbReference>
<feature type="compositionally biased region" description="Acidic residues" evidence="2">
    <location>
        <begin position="141"/>
        <end position="150"/>
    </location>
</feature>
<evidence type="ECO:0000313" key="4">
    <source>
        <dbReference type="Proteomes" id="UP000678499"/>
    </source>
</evidence>
<evidence type="ECO:0000256" key="2">
    <source>
        <dbReference type="SAM" id="MobiDB-lite"/>
    </source>
</evidence>
<dbReference type="SMART" id="SM00248">
    <property type="entry name" value="ANK"/>
    <property type="match status" value="5"/>
</dbReference>
<dbReference type="EMBL" id="OA882994">
    <property type="protein sequence ID" value="CAD7277615.1"/>
    <property type="molecule type" value="Genomic_DNA"/>
</dbReference>
<dbReference type="AlphaFoldDB" id="A0A7R9GCS4"/>
<accession>A0A7R9GCS4</accession>
<keyword evidence="4" id="KW-1185">Reference proteome</keyword>
<protein>
    <submittedName>
        <fullName evidence="3">Uncharacterized protein</fullName>
    </submittedName>
</protein>